<name>A0AAN8YSK1_9MAGN</name>
<feature type="transmembrane region" description="Helical" evidence="1">
    <location>
        <begin position="20"/>
        <end position="38"/>
    </location>
</feature>
<organism evidence="2 3">
    <name type="scientific">Dillenia turbinata</name>
    <dbReference type="NCBI Taxonomy" id="194707"/>
    <lineage>
        <taxon>Eukaryota</taxon>
        <taxon>Viridiplantae</taxon>
        <taxon>Streptophyta</taxon>
        <taxon>Embryophyta</taxon>
        <taxon>Tracheophyta</taxon>
        <taxon>Spermatophyta</taxon>
        <taxon>Magnoliopsida</taxon>
        <taxon>eudicotyledons</taxon>
        <taxon>Gunneridae</taxon>
        <taxon>Pentapetalae</taxon>
        <taxon>Dilleniales</taxon>
        <taxon>Dilleniaceae</taxon>
        <taxon>Dillenia</taxon>
    </lineage>
</organism>
<dbReference type="PANTHER" id="PTHR34774:SF1">
    <property type="entry name" value="EPHRIN-A3 PROTEIN"/>
    <property type="match status" value="1"/>
</dbReference>
<comment type="caution">
    <text evidence="2">The sequence shown here is derived from an EMBL/GenBank/DDBJ whole genome shotgun (WGS) entry which is preliminary data.</text>
</comment>
<keyword evidence="3" id="KW-1185">Reference proteome</keyword>
<reference evidence="2 3" key="1">
    <citation type="submission" date="2023-12" db="EMBL/GenBank/DDBJ databases">
        <title>A high-quality genome assembly for Dillenia turbinata (Dilleniales).</title>
        <authorList>
            <person name="Chanderbali A."/>
        </authorList>
    </citation>
    <scope>NUCLEOTIDE SEQUENCE [LARGE SCALE GENOMIC DNA]</scope>
    <source>
        <strain evidence="2">LSX21</strain>
        <tissue evidence="2">Leaf</tissue>
    </source>
</reference>
<dbReference type="Proteomes" id="UP001370490">
    <property type="component" value="Unassembled WGS sequence"/>
</dbReference>
<keyword evidence="1" id="KW-0812">Transmembrane</keyword>
<gene>
    <name evidence="2" type="ORF">RJ641_023240</name>
</gene>
<accession>A0AAN8YSK1</accession>
<proteinExistence type="predicted"/>
<evidence type="ECO:0000256" key="1">
    <source>
        <dbReference type="SAM" id="Phobius"/>
    </source>
</evidence>
<keyword evidence="1" id="KW-0472">Membrane</keyword>
<evidence type="ECO:0000313" key="3">
    <source>
        <dbReference type="Proteomes" id="UP001370490"/>
    </source>
</evidence>
<dbReference type="EMBL" id="JBAMMX010000028">
    <property type="protein sequence ID" value="KAK6911147.1"/>
    <property type="molecule type" value="Genomic_DNA"/>
</dbReference>
<dbReference type="AlphaFoldDB" id="A0AAN8YSK1"/>
<feature type="transmembrane region" description="Helical" evidence="1">
    <location>
        <begin position="139"/>
        <end position="159"/>
    </location>
</feature>
<sequence length="194" mass="21830">MEKYNYVSVLVLMAGEDVALFKLLWGAMGEILVVSVFVKHVLFLDLHMLCPKNAAPLLTTKLNLKLAILAFDSFRVRTWFCEIDQDFWLSKIGIAMVKDSLSSPHRRTQNSLSSPSYKKHSQLRDELGSWSTLFERHRFLLTALALLVFLCTVYLYFAVTMGASGTCSGLTGKEKASCHLEHAKSTGNGKLKFF</sequence>
<dbReference type="PANTHER" id="PTHR34774">
    <property type="entry name" value="EPHRIN-A3 PROTEIN"/>
    <property type="match status" value="1"/>
</dbReference>
<keyword evidence="1" id="KW-1133">Transmembrane helix</keyword>
<protein>
    <submittedName>
        <fullName evidence="2">Uncharacterized protein</fullName>
    </submittedName>
</protein>
<evidence type="ECO:0000313" key="2">
    <source>
        <dbReference type="EMBL" id="KAK6911147.1"/>
    </source>
</evidence>